<keyword evidence="3" id="KW-1185">Reference proteome</keyword>
<gene>
    <name evidence="2" type="ORF">Pth03_45650</name>
</gene>
<organism evidence="2 3">
    <name type="scientific">Planotetraspora thailandica</name>
    <dbReference type="NCBI Taxonomy" id="487172"/>
    <lineage>
        <taxon>Bacteria</taxon>
        <taxon>Bacillati</taxon>
        <taxon>Actinomycetota</taxon>
        <taxon>Actinomycetes</taxon>
        <taxon>Streptosporangiales</taxon>
        <taxon>Streptosporangiaceae</taxon>
        <taxon>Planotetraspora</taxon>
    </lineage>
</organism>
<protein>
    <submittedName>
        <fullName evidence="2">Uncharacterized protein</fullName>
    </submittedName>
</protein>
<evidence type="ECO:0000313" key="2">
    <source>
        <dbReference type="EMBL" id="GII56176.1"/>
    </source>
</evidence>
<evidence type="ECO:0000313" key="3">
    <source>
        <dbReference type="Proteomes" id="UP000605992"/>
    </source>
</evidence>
<feature type="compositionally biased region" description="Basic residues" evidence="1">
    <location>
        <begin position="55"/>
        <end position="66"/>
    </location>
</feature>
<feature type="region of interest" description="Disordered" evidence="1">
    <location>
        <begin position="43"/>
        <end position="73"/>
    </location>
</feature>
<comment type="caution">
    <text evidence="2">The sequence shown here is derived from an EMBL/GenBank/DDBJ whole genome shotgun (WGS) entry which is preliminary data.</text>
</comment>
<proteinExistence type="predicted"/>
<dbReference type="AlphaFoldDB" id="A0A8J3V761"/>
<dbReference type="EMBL" id="BOOR01000034">
    <property type="protein sequence ID" value="GII56176.1"/>
    <property type="molecule type" value="Genomic_DNA"/>
</dbReference>
<dbReference type="Proteomes" id="UP000605992">
    <property type="component" value="Unassembled WGS sequence"/>
</dbReference>
<name>A0A8J3V761_9ACTN</name>
<sequence length="73" mass="8287">MWSADVEIVGDEGFEEAFGAARKILDMMELAYRVEAIGEGADTPALRRKQDFKGRKSRGTRRRRGRVNTSSPW</sequence>
<accession>A0A8J3V761</accession>
<reference evidence="2" key="1">
    <citation type="submission" date="2021-01" db="EMBL/GenBank/DDBJ databases">
        <title>Whole genome shotgun sequence of Planotetraspora thailandica NBRC 104271.</title>
        <authorList>
            <person name="Komaki H."/>
            <person name="Tamura T."/>
        </authorList>
    </citation>
    <scope>NUCLEOTIDE SEQUENCE</scope>
    <source>
        <strain evidence="2">NBRC 104271</strain>
    </source>
</reference>
<evidence type="ECO:0000256" key="1">
    <source>
        <dbReference type="SAM" id="MobiDB-lite"/>
    </source>
</evidence>